<evidence type="ECO:0000313" key="7">
    <source>
        <dbReference type="Proteomes" id="UP000242561"/>
    </source>
</evidence>
<dbReference type="STRING" id="1913578.LPB140_04785"/>
<dbReference type="OrthoDB" id="113323at2"/>
<dbReference type="InterPro" id="IPR011992">
    <property type="entry name" value="EF-hand-dom_pair"/>
</dbReference>
<keyword evidence="4" id="KW-0812">Transmembrane</keyword>
<dbReference type="GO" id="GO:0005509">
    <property type="term" value="F:calcium ion binding"/>
    <property type="evidence" value="ECO:0007669"/>
    <property type="project" value="InterPro"/>
</dbReference>
<gene>
    <name evidence="6" type="ORF">LPB140_04785</name>
</gene>
<feature type="compositionally biased region" description="Basic and acidic residues" evidence="3">
    <location>
        <begin position="228"/>
        <end position="255"/>
    </location>
</feature>
<dbReference type="SUPFAM" id="SSF47473">
    <property type="entry name" value="EF-hand"/>
    <property type="match status" value="1"/>
</dbReference>
<evidence type="ECO:0000313" key="6">
    <source>
        <dbReference type="EMBL" id="APG62229.1"/>
    </source>
</evidence>
<feature type="domain" description="EF-hand" evidence="5">
    <location>
        <begin position="111"/>
        <end position="146"/>
    </location>
</feature>
<evidence type="ECO:0000256" key="2">
    <source>
        <dbReference type="ARBA" id="ARBA00022737"/>
    </source>
</evidence>
<evidence type="ECO:0000256" key="1">
    <source>
        <dbReference type="ARBA" id="ARBA00022723"/>
    </source>
</evidence>
<reference evidence="6 7" key="1">
    <citation type="submission" date="2016-11" db="EMBL/GenBank/DDBJ databases">
        <title>Sphingorhabdus sp. LPB0140, isolated from marine environment.</title>
        <authorList>
            <person name="Kim E."/>
            <person name="Yi H."/>
        </authorList>
    </citation>
    <scope>NUCLEOTIDE SEQUENCE [LARGE SCALE GENOMIC DNA]</scope>
    <source>
        <strain evidence="6 7">LPB0140</strain>
    </source>
</reference>
<dbReference type="PANTHER" id="PTHR10827">
    <property type="entry name" value="RETICULOCALBIN"/>
    <property type="match status" value="1"/>
</dbReference>
<keyword evidence="1" id="KW-0479">Metal-binding</keyword>
<feature type="region of interest" description="Disordered" evidence="3">
    <location>
        <begin position="216"/>
        <end position="267"/>
    </location>
</feature>
<dbReference type="AlphaFoldDB" id="A0A1L3JAT8"/>
<organism evidence="6 7">
    <name type="scientific">Sphingorhabdus lutea</name>
    <dbReference type="NCBI Taxonomy" id="1913578"/>
    <lineage>
        <taxon>Bacteria</taxon>
        <taxon>Pseudomonadati</taxon>
        <taxon>Pseudomonadota</taxon>
        <taxon>Alphaproteobacteria</taxon>
        <taxon>Sphingomonadales</taxon>
        <taxon>Sphingomonadaceae</taxon>
        <taxon>Sphingorhabdus</taxon>
    </lineage>
</organism>
<keyword evidence="2" id="KW-0677">Repeat</keyword>
<feature type="region of interest" description="Disordered" evidence="3">
    <location>
        <begin position="140"/>
        <end position="195"/>
    </location>
</feature>
<dbReference type="Proteomes" id="UP000242561">
    <property type="component" value="Chromosome"/>
</dbReference>
<evidence type="ECO:0000259" key="5">
    <source>
        <dbReference type="PROSITE" id="PS50222"/>
    </source>
</evidence>
<dbReference type="Pfam" id="PF13202">
    <property type="entry name" value="EF-hand_5"/>
    <property type="match status" value="3"/>
</dbReference>
<dbReference type="GO" id="GO:0017156">
    <property type="term" value="P:calcium-ion regulated exocytosis"/>
    <property type="evidence" value="ECO:0007669"/>
    <property type="project" value="TreeGrafter"/>
</dbReference>
<dbReference type="PROSITE" id="PS00018">
    <property type="entry name" value="EF_HAND_1"/>
    <property type="match status" value="1"/>
</dbReference>
<dbReference type="KEGG" id="sphl:LPB140_04785"/>
<dbReference type="Gene3D" id="1.10.238.10">
    <property type="entry name" value="EF-hand"/>
    <property type="match status" value="2"/>
</dbReference>
<protein>
    <recommendedName>
        <fullName evidence="5">EF-hand domain-containing protein</fullName>
    </recommendedName>
</protein>
<dbReference type="PANTHER" id="PTHR10827:SF98">
    <property type="entry name" value="45 KDA CALCIUM-BINDING PROTEIN"/>
    <property type="match status" value="1"/>
</dbReference>
<keyword evidence="4" id="KW-0472">Membrane</keyword>
<keyword evidence="4" id="KW-1133">Transmembrane helix</keyword>
<sequence>MTICDLPKSVCFFHIIFKGNRGLEFLIPKIEMEKKEEKMTFTKLQKGLAAALLLTTAGATAVYAAPGKNARMMTIDSNGDGEISKAESTAGAEAMFAKMDKNRDGQLSEADRIAAQKEKFAEMDGDKNGSVTEAEFLAAAEARKKEREERRAERGAMGDGPQADDEDGMRGKRGKGMGGKGMGGKGMHGKGMELADTNGDKIVTKAEFMAAAAARFAEADSDGNGVISKEERREEMQERRAERKGDGQGKGDGMRGKRRGPPPPPAG</sequence>
<dbReference type="EMBL" id="CP018154">
    <property type="protein sequence ID" value="APG62229.1"/>
    <property type="molecule type" value="Genomic_DNA"/>
</dbReference>
<feature type="compositionally biased region" description="Gly residues" evidence="3">
    <location>
        <begin position="176"/>
        <end position="186"/>
    </location>
</feature>
<feature type="compositionally biased region" description="Basic and acidic residues" evidence="3">
    <location>
        <begin position="141"/>
        <end position="156"/>
    </location>
</feature>
<name>A0A1L3JAT8_9SPHN</name>
<dbReference type="PROSITE" id="PS50222">
    <property type="entry name" value="EF_HAND_2"/>
    <property type="match status" value="1"/>
</dbReference>
<feature type="transmembrane region" description="Helical" evidence="4">
    <location>
        <begin position="47"/>
        <end position="65"/>
    </location>
</feature>
<evidence type="ECO:0000256" key="3">
    <source>
        <dbReference type="SAM" id="MobiDB-lite"/>
    </source>
</evidence>
<dbReference type="InterPro" id="IPR018247">
    <property type="entry name" value="EF_Hand_1_Ca_BS"/>
</dbReference>
<dbReference type="InterPro" id="IPR002048">
    <property type="entry name" value="EF_hand_dom"/>
</dbReference>
<accession>A0A1L3JAT8</accession>
<dbReference type="SMART" id="SM00054">
    <property type="entry name" value="EFh"/>
    <property type="match status" value="4"/>
</dbReference>
<proteinExistence type="predicted"/>
<evidence type="ECO:0000256" key="4">
    <source>
        <dbReference type="SAM" id="Phobius"/>
    </source>
</evidence>
<keyword evidence="7" id="KW-1185">Reference proteome</keyword>